<keyword evidence="1" id="KW-0175">Coiled coil</keyword>
<comment type="caution">
    <text evidence="3">The sequence shown here is derived from an EMBL/GenBank/DDBJ whole genome shotgun (WGS) entry which is preliminary data.</text>
</comment>
<protein>
    <submittedName>
        <fullName evidence="3">Uncharacterized protein</fullName>
    </submittedName>
</protein>
<sequence>MSGYAPFKYHLWTEGAQFHEGGETTMLTDHFFATAQLIRLLEIQCMVAYLLNKYLTIYCDQARPWTLRQHEALYKLAQMDMEGCIPDNGRMSLETSVFRTIHLLKWPIHTLLLVVRKFIDNADLMLNERHNVLEYNVVMEMLEEMEKENENEDEEYEDYDNA</sequence>
<dbReference type="EMBL" id="JAEVFJ010000005">
    <property type="protein sequence ID" value="KAH8104477.1"/>
    <property type="molecule type" value="Genomic_DNA"/>
</dbReference>
<dbReference type="EMBL" id="JAEVFJ010000067">
    <property type="protein sequence ID" value="KAH8077052.1"/>
    <property type="molecule type" value="Genomic_DNA"/>
</dbReference>
<keyword evidence="4" id="KW-1185">Reference proteome</keyword>
<proteinExistence type="predicted"/>
<gene>
    <name evidence="3" type="ORF">BXZ70DRAFT_904677</name>
    <name evidence="2" type="ORF">BXZ70DRAFT_911458</name>
</gene>
<feature type="coiled-coil region" evidence="1">
    <location>
        <begin position="135"/>
        <end position="162"/>
    </location>
</feature>
<evidence type="ECO:0000256" key="1">
    <source>
        <dbReference type="SAM" id="Coils"/>
    </source>
</evidence>
<organism evidence="3 4">
    <name type="scientific">Cristinia sonorae</name>
    <dbReference type="NCBI Taxonomy" id="1940300"/>
    <lineage>
        <taxon>Eukaryota</taxon>
        <taxon>Fungi</taxon>
        <taxon>Dikarya</taxon>
        <taxon>Basidiomycota</taxon>
        <taxon>Agaricomycotina</taxon>
        <taxon>Agaricomycetes</taxon>
        <taxon>Agaricomycetidae</taxon>
        <taxon>Agaricales</taxon>
        <taxon>Pleurotineae</taxon>
        <taxon>Stephanosporaceae</taxon>
        <taxon>Cristinia</taxon>
    </lineage>
</organism>
<name>A0A8K0XSV0_9AGAR</name>
<dbReference type="Proteomes" id="UP000813824">
    <property type="component" value="Unassembled WGS sequence"/>
</dbReference>
<evidence type="ECO:0000313" key="3">
    <source>
        <dbReference type="EMBL" id="KAH8104477.1"/>
    </source>
</evidence>
<evidence type="ECO:0000313" key="4">
    <source>
        <dbReference type="Proteomes" id="UP000813824"/>
    </source>
</evidence>
<accession>A0A8K0XSV0</accession>
<evidence type="ECO:0000313" key="2">
    <source>
        <dbReference type="EMBL" id="KAH8077052.1"/>
    </source>
</evidence>
<reference evidence="3" key="1">
    <citation type="journal article" date="2021" name="New Phytol.">
        <title>Evolutionary innovations through gain and loss of genes in the ectomycorrhizal Boletales.</title>
        <authorList>
            <person name="Wu G."/>
            <person name="Miyauchi S."/>
            <person name="Morin E."/>
            <person name="Kuo A."/>
            <person name="Drula E."/>
            <person name="Varga T."/>
            <person name="Kohler A."/>
            <person name="Feng B."/>
            <person name="Cao Y."/>
            <person name="Lipzen A."/>
            <person name="Daum C."/>
            <person name="Hundley H."/>
            <person name="Pangilinan J."/>
            <person name="Johnson J."/>
            <person name="Barry K."/>
            <person name="LaButti K."/>
            <person name="Ng V."/>
            <person name="Ahrendt S."/>
            <person name="Min B."/>
            <person name="Choi I.G."/>
            <person name="Park H."/>
            <person name="Plett J.M."/>
            <person name="Magnuson J."/>
            <person name="Spatafora J.W."/>
            <person name="Nagy L.G."/>
            <person name="Henrissat B."/>
            <person name="Grigoriev I.V."/>
            <person name="Yang Z.L."/>
            <person name="Xu J."/>
            <person name="Martin F.M."/>
        </authorList>
    </citation>
    <scope>NUCLEOTIDE SEQUENCE</scope>
    <source>
        <strain evidence="3">KKN 215</strain>
    </source>
</reference>
<dbReference type="AlphaFoldDB" id="A0A8K0XSV0"/>